<evidence type="ECO:0000313" key="1">
    <source>
        <dbReference type="EMBL" id="DAF60052.1"/>
    </source>
</evidence>
<accession>A0A8S5T9Q5</accession>
<reference evidence="1" key="1">
    <citation type="journal article" date="2021" name="Proc. Natl. Acad. Sci. U.S.A.">
        <title>A Catalog of Tens of Thousands of Viruses from Human Metagenomes Reveals Hidden Associations with Chronic Diseases.</title>
        <authorList>
            <person name="Tisza M.J."/>
            <person name="Buck C.B."/>
        </authorList>
    </citation>
    <scope>NUCLEOTIDE SEQUENCE</scope>
    <source>
        <strain evidence="1">CtMCY8</strain>
    </source>
</reference>
<organism evidence="1">
    <name type="scientific">Siphoviridae sp. ctMCY8</name>
    <dbReference type="NCBI Taxonomy" id="2827854"/>
    <lineage>
        <taxon>Viruses</taxon>
        <taxon>Duplodnaviria</taxon>
        <taxon>Heunggongvirae</taxon>
        <taxon>Uroviricota</taxon>
        <taxon>Caudoviricetes</taxon>
    </lineage>
</organism>
<protein>
    <submittedName>
        <fullName evidence="1">Uncharacterized protein</fullName>
    </submittedName>
</protein>
<sequence>MIINHVDNNALFSKTIDRSNCKPLMNKLHECFQLFKKVNDPETKDALYLAVSEAVELAEDNAFDRAAELQAAITTDELSIHEAPRAAAFDPSGNPSTDDIAAQLPDYFGNCKPLDAADGIDPSAGIILQFQDMYNAKAPSTELKIIPAINAYGKPVLDIAVNRPQQ</sequence>
<proteinExistence type="predicted"/>
<dbReference type="EMBL" id="BK032782">
    <property type="protein sequence ID" value="DAF60052.1"/>
    <property type="molecule type" value="Genomic_DNA"/>
</dbReference>
<name>A0A8S5T9Q5_9CAUD</name>